<evidence type="ECO:0000256" key="5">
    <source>
        <dbReference type="ARBA" id="ARBA00022598"/>
    </source>
</evidence>
<keyword evidence="16" id="KW-1185">Reference proteome</keyword>
<feature type="domain" description="Arginyl tRNA synthetase N-terminal" evidence="14">
    <location>
        <begin position="9"/>
        <end position="89"/>
    </location>
</feature>
<comment type="caution">
    <text evidence="15">The sequence shown here is derived from an EMBL/GenBank/DDBJ whole genome shotgun (WGS) entry which is preliminary data.</text>
</comment>
<accession>A0A934N8W2</accession>
<comment type="subcellular location">
    <subcellularLocation>
        <location evidence="1 11">Cytoplasm</location>
    </subcellularLocation>
</comment>
<dbReference type="InterPro" id="IPR009080">
    <property type="entry name" value="tRNAsynth_Ia_anticodon-bd"/>
</dbReference>
<evidence type="ECO:0000256" key="12">
    <source>
        <dbReference type="RuleBase" id="RU363038"/>
    </source>
</evidence>
<evidence type="ECO:0000256" key="3">
    <source>
        <dbReference type="ARBA" id="ARBA00011245"/>
    </source>
</evidence>
<gene>
    <name evidence="11 15" type="primary">argS</name>
    <name evidence="15" type="ORF">JF922_09900</name>
</gene>
<dbReference type="GO" id="GO:0006420">
    <property type="term" value="P:arginyl-tRNA aminoacylation"/>
    <property type="evidence" value="ECO:0007669"/>
    <property type="project" value="UniProtKB-UniRule"/>
</dbReference>
<dbReference type="CDD" id="cd07956">
    <property type="entry name" value="Anticodon_Ia_Arg"/>
    <property type="match status" value="1"/>
</dbReference>
<comment type="subunit">
    <text evidence="3 11">Monomer.</text>
</comment>
<dbReference type="SUPFAM" id="SSF47323">
    <property type="entry name" value="Anticodon-binding domain of a subclass of class I aminoacyl-tRNA synthetases"/>
    <property type="match status" value="1"/>
</dbReference>
<dbReference type="PRINTS" id="PR01038">
    <property type="entry name" value="TRNASYNTHARG"/>
</dbReference>
<dbReference type="InterPro" id="IPR005148">
    <property type="entry name" value="Arg-tRNA-synth_N"/>
</dbReference>
<dbReference type="Gene3D" id="3.30.1360.70">
    <property type="entry name" value="Arginyl tRNA synthetase N-terminal domain"/>
    <property type="match status" value="1"/>
</dbReference>
<reference evidence="15" key="1">
    <citation type="submission" date="2020-10" db="EMBL/GenBank/DDBJ databases">
        <title>Ca. Dormibacterota MAGs.</title>
        <authorList>
            <person name="Montgomery K."/>
        </authorList>
    </citation>
    <scope>NUCLEOTIDE SEQUENCE [LARGE SCALE GENOMIC DNA]</scope>
    <source>
        <strain evidence="15">SC8812_S17_10</strain>
    </source>
</reference>
<evidence type="ECO:0000259" key="14">
    <source>
        <dbReference type="SMART" id="SM01016"/>
    </source>
</evidence>
<dbReference type="HAMAP" id="MF_00123">
    <property type="entry name" value="Arg_tRNA_synth"/>
    <property type="match status" value="1"/>
</dbReference>
<evidence type="ECO:0000313" key="15">
    <source>
        <dbReference type="EMBL" id="MBJ7598383.1"/>
    </source>
</evidence>
<evidence type="ECO:0000256" key="10">
    <source>
        <dbReference type="ARBA" id="ARBA00049339"/>
    </source>
</evidence>
<keyword evidence="4 11" id="KW-0963">Cytoplasm</keyword>
<comment type="catalytic activity">
    <reaction evidence="10 11">
        <text>tRNA(Arg) + L-arginine + ATP = L-arginyl-tRNA(Arg) + AMP + diphosphate</text>
        <dbReference type="Rhea" id="RHEA:20301"/>
        <dbReference type="Rhea" id="RHEA-COMP:9658"/>
        <dbReference type="Rhea" id="RHEA-COMP:9673"/>
        <dbReference type="ChEBI" id="CHEBI:30616"/>
        <dbReference type="ChEBI" id="CHEBI:32682"/>
        <dbReference type="ChEBI" id="CHEBI:33019"/>
        <dbReference type="ChEBI" id="CHEBI:78442"/>
        <dbReference type="ChEBI" id="CHEBI:78513"/>
        <dbReference type="ChEBI" id="CHEBI:456215"/>
        <dbReference type="EC" id="6.1.1.19"/>
    </reaction>
</comment>
<dbReference type="GO" id="GO:0004814">
    <property type="term" value="F:arginine-tRNA ligase activity"/>
    <property type="evidence" value="ECO:0007669"/>
    <property type="project" value="UniProtKB-UniRule"/>
</dbReference>
<evidence type="ECO:0000256" key="1">
    <source>
        <dbReference type="ARBA" id="ARBA00004496"/>
    </source>
</evidence>
<dbReference type="SMART" id="SM00836">
    <property type="entry name" value="DALR_1"/>
    <property type="match status" value="1"/>
</dbReference>
<protein>
    <recommendedName>
        <fullName evidence="11">Arginine--tRNA ligase</fullName>
        <ecNumber evidence="11">6.1.1.19</ecNumber>
    </recommendedName>
    <alternativeName>
        <fullName evidence="11">Arginyl-tRNA synthetase</fullName>
        <shortName evidence="11">ArgRS</shortName>
    </alternativeName>
</protein>
<dbReference type="RefSeq" id="WP_338201326.1">
    <property type="nucleotide sequence ID" value="NZ_JAEKNR010000105.1"/>
</dbReference>
<keyword evidence="8 11" id="KW-0648">Protein biosynthesis</keyword>
<comment type="similarity">
    <text evidence="2 11 12">Belongs to the class-I aminoacyl-tRNA synthetase family.</text>
</comment>
<dbReference type="Pfam" id="PF03485">
    <property type="entry name" value="Arg_tRNA_synt_N"/>
    <property type="match status" value="1"/>
</dbReference>
<dbReference type="FunFam" id="1.10.730.10:FF:000006">
    <property type="entry name" value="Arginyl-tRNA synthetase 2, mitochondrial"/>
    <property type="match status" value="1"/>
</dbReference>
<dbReference type="GO" id="GO:0005524">
    <property type="term" value="F:ATP binding"/>
    <property type="evidence" value="ECO:0007669"/>
    <property type="project" value="UniProtKB-UniRule"/>
</dbReference>
<dbReference type="Pfam" id="PF00750">
    <property type="entry name" value="tRNA-synt_1d"/>
    <property type="match status" value="1"/>
</dbReference>
<dbReference type="Pfam" id="PF05746">
    <property type="entry name" value="DALR_1"/>
    <property type="match status" value="1"/>
</dbReference>
<name>A0A934N8W2_9BACT</name>
<dbReference type="AlphaFoldDB" id="A0A934N8W2"/>
<dbReference type="EC" id="6.1.1.19" evidence="11"/>
<evidence type="ECO:0000313" key="16">
    <source>
        <dbReference type="Proteomes" id="UP000612893"/>
    </source>
</evidence>
<evidence type="ECO:0000256" key="2">
    <source>
        <dbReference type="ARBA" id="ARBA00005594"/>
    </source>
</evidence>
<evidence type="ECO:0000259" key="13">
    <source>
        <dbReference type="SMART" id="SM00836"/>
    </source>
</evidence>
<evidence type="ECO:0000256" key="7">
    <source>
        <dbReference type="ARBA" id="ARBA00022840"/>
    </source>
</evidence>
<dbReference type="InterPro" id="IPR008909">
    <property type="entry name" value="DALR_anticod-bd"/>
</dbReference>
<dbReference type="EMBL" id="JAEKNR010000105">
    <property type="protein sequence ID" value="MBJ7598383.1"/>
    <property type="molecule type" value="Genomic_DNA"/>
</dbReference>
<keyword evidence="7 11" id="KW-0067">ATP-binding</keyword>
<keyword evidence="6 11" id="KW-0547">Nucleotide-binding</keyword>
<organism evidence="15 16">
    <name type="scientific">Candidatus Nephthysia bennettiae</name>
    <dbReference type="NCBI Taxonomy" id="3127016"/>
    <lineage>
        <taxon>Bacteria</taxon>
        <taxon>Bacillati</taxon>
        <taxon>Candidatus Dormiibacterota</taxon>
        <taxon>Candidatus Dormibacteria</taxon>
        <taxon>Candidatus Dormibacterales</taxon>
        <taxon>Candidatus Dormibacteraceae</taxon>
        <taxon>Candidatus Nephthysia</taxon>
    </lineage>
</organism>
<dbReference type="InterPro" id="IPR001412">
    <property type="entry name" value="aa-tRNA-synth_I_CS"/>
</dbReference>
<dbReference type="InterPro" id="IPR035684">
    <property type="entry name" value="ArgRS_core"/>
</dbReference>
<evidence type="ECO:0000256" key="8">
    <source>
        <dbReference type="ARBA" id="ARBA00022917"/>
    </source>
</evidence>
<dbReference type="FunFam" id="3.40.50.620:FF:000116">
    <property type="entry name" value="Arginine--tRNA ligase"/>
    <property type="match status" value="1"/>
</dbReference>
<dbReference type="PROSITE" id="PS00178">
    <property type="entry name" value="AA_TRNA_LIGASE_I"/>
    <property type="match status" value="1"/>
</dbReference>
<dbReference type="GO" id="GO:0005737">
    <property type="term" value="C:cytoplasm"/>
    <property type="evidence" value="ECO:0007669"/>
    <property type="project" value="UniProtKB-SubCell"/>
</dbReference>
<dbReference type="SMART" id="SM01016">
    <property type="entry name" value="Arg_tRNA_synt_N"/>
    <property type="match status" value="1"/>
</dbReference>
<dbReference type="Gene3D" id="3.40.50.620">
    <property type="entry name" value="HUPs"/>
    <property type="match status" value="1"/>
</dbReference>
<proteinExistence type="inferred from homology"/>
<dbReference type="PANTHER" id="PTHR11956:SF5">
    <property type="entry name" value="ARGININE--TRNA LIGASE, CYTOPLASMIC"/>
    <property type="match status" value="1"/>
</dbReference>
<sequence length="581" mass="63573">MTEITSLNDQLDLRLRRAMEALPSRAEGVDPQLRRSDHADFQANGSFALARRTGANPRELAAAVVAACPPDEVVAACELSGPGFINLTLRDGAIVRQLSRRAGHPRLGVPAADTRVTLVEYSQPNIAKEMHVGHLRSTVIGDALARILAFLGAPVIRQNHLGDWGTQFGMLIQYLDEHPDADWHGSSAGVASLNRLYRSARELFDCDPGFADRARARVVRLQGGDPDTVGRWREIVAESMRYFRTIYEQLDVLLTDEDAVGESFYNPVLVEVAAELERKGVAVRSEGALCVFFDDVRGPDGQQVPLIVRKRDGGFGYAATDLAAIRHRTGQLGAERLLYVVDARQALHLRMVFETARRAGWVPPHTEVQHVAFGTVLGPDGKPFKTRAGDAVPLSALFEGAVEKARATISGRDGQHEPADTELLARQVGIGAVKYADLATSRTKDYVFDLDRMVSLSGNTGVYLQYAHARVRSILRRLAGEGEAPPLPDEVSLAPSERALALLLDDFSRVVLDVGQTLEPHRLCTYLYSLSQAFTDFYESCPVLRAETADQRAVRTLLCSLTADTLKRGLELLGIAAPSRL</sequence>
<evidence type="ECO:0000256" key="9">
    <source>
        <dbReference type="ARBA" id="ARBA00023146"/>
    </source>
</evidence>
<feature type="short sequence motif" description="'HIGH' region" evidence="11">
    <location>
        <begin position="124"/>
        <end position="134"/>
    </location>
</feature>
<dbReference type="Gene3D" id="1.10.730.10">
    <property type="entry name" value="Isoleucyl-tRNA Synthetase, Domain 1"/>
    <property type="match status" value="1"/>
</dbReference>
<dbReference type="NCBIfam" id="TIGR00456">
    <property type="entry name" value="argS"/>
    <property type="match status" value="1"/>
</dbReference>
<dbReference type="SUPFAM" id="SSF55190">
    <property type="entry name" value="Arginyl-tRNA synthetase (ArgRS), N-terminal 'additional' domain"/>
    <property type="match status" value="1"/>
</dbReference>
<dbReference type="Proteomes" id="UP000612893">
    <property type="component" value="Unassembled WGS sequence"/>
</dbReference>
<evidence type="ECO:0000256" key="11">
    <source>
        <dbReference type="HAMAP-Rule" id="MF_00123"/>
    </source>
</evidence>
<dbReference type="CDD" id="cd00671">
    <property type="entry name" value="ArgRS_core"/>
    <property type="match status" value="1"/>
</dbReference>
<keyword evidence="5 11" id="KW-0436">Ligase</keyword>
<dbReference type="InterPro" id="IPR001278">
    <property type="entry name" value="Arg-tRNA-ligase"/>
</dbReference>
<dbReference type="PANTHER" id="PTHR11956">
    <property type="entry name" value="ARGINYL-TRNA SYNTHETASE"/>
    <property type="match status" value="1"/>
</dbReference>
<evidence type="ECO:0000256" key="6">
    <source>
        <dbReference type="ARBA" id="ARBA00022741"/>
    </source>
</evidence>
<feature type="domain" description="DALR anticodon binding" evidence="13">
    <location>
        <begin position="464"/>
        <end position="581"/>
    </location>
</feature>
<dbReference type="SUPFAM" id="SSF52374">
    <property type="entry name" value="Nucleotidylyl transferase"/>
    <property type="match status" value="1"/>
</dbReference>
<keyword evidence="9 11" id="KW-0030">Aminoacyl-tRNA synthetase</keyword>
<evidence type="ECO:0000256" key="4">
    <source>
        <dbReference type="ARBA" id="ARBA00022490"/>
    </source>
</evidence>
<dbReference type="InterPro" id="IPR036695">
    <property type="entry name" value="Arg-tRNA-synth_N_sf"/>
</dbReference>
<dbReference type="InterPro" id="IPR014729">
    <property type="entry name" value="Rossmann-like_a/b/a_fold"/>
</dbReference>